<gene>
    <name evidence="1" type="ORF">P153DRAFT_386906</name>
</gene>
<reference evidence="1" key="1">
    <citation type="journal article" date="2020" name="Stud. Mycol.">
        <title>101 Dothideomycetes genomes: a test case for predicting lifestyles and emergence of pathogens.</title>
        <authorList>
            <person name="Haridas S."/>
            <person name="Albert R."/>
            <person name="Binder M."/>
            <person name="Bloem J."/>
            <person name="Labutti K."/>
            <person name="Salamov A."/>
            <person name="Andreopoulos B."/>
            <person name="Baker S."/>
            <person name="Barry K."/>
            <person name="Bills G."/>
            <person name="Bluhm B."/>
            <person name="Cannon C."/>
            <person name="Castanera R."/>
            <person name="Culley D."/>
            <person name="Daum C."/>
            <person name="Ezra D."/>
            <person name="Gonzalez J."/>
            <person name="Henrissat B."/>
            <person name="Kuo A."/>
            <person name="Liang C."/>
            <person name="Lipzen A."/>
            <person name="Lutzoni F."/>
            <person name="Magnuson J."/>
            <person name="Mondo S."/>
            <person name="Nolan M."/>
            <person name="Ohm R."/>
            <person name="Pangilinan J."/>
            <person name="Park H.-J."/>
            <person name="Ramirez L."/>
            <person name="Alfaro M."/>
            <person name="Sun H."/>
            <person name="Tritt A."/>
            <person name="Yoshinaga Y."/>
            <person name="Zwiers L.-H."/>
            <person name="Turgeon B."/>
            <person name="Goodwin S."/>
            <person name="Spatafora J."/>
            <person name="Crous P."/>
            <person name="Grigoriev I."/>
        </authorList>
    </citation>
    <scope>NUCLEOTIDE SEQUENCE</scope>
    <source>
        <strain evidence="1">CBS 119687</strain>
    </source>
</reference>
<dbReference type="GeneID" id="54411016"/>
<proteinExistence type="predicted"/>
<sequence>MPYAIKVGIVHQGNMPPAEQHMSNNIVDGQLAFYKVGEITFAERELSIFGTGGKKLKAFFTILLYLLNALDNRNTITSNHFITCVHSPASEGRPTKQIGHEKEAGELRILRGDNIKAIQDSDIVMLGVDLADAEATLKQNGQEATLSKQSRTPILSFSAWIHRPILLSRDMGFVLGFRQKGLVKGGYWVKHTITSFTPVDLIRIML</sequence>
<keyword evidence="2" id="KW-1185">Reference proteome</keyword>
<protein>
    <submittedName>
        <fullName evidence="1">Uncharacterized protein</fullName>
    </submittedName>
</protein>
<dbReference type="AlphaFoldDB" id="A0A6A6AAM0"/>
<dbReference type="Proteomes" id="UP000799771">
    <property type="component" value="Unassembled WGS sequence"/>
</dbReference>
<accession>A0A6A6AAM0</accession>
<dbReference type="RefSeq" id="XP_033522317.1">
    <property type="nucleotide sequence ID" value="XM_033670584.1"/>
</dbReference>
<evidence type="ECO:0000313" key="1">
    <source>
        <dbReference type="EMBL" id="KAF2127928.1"/>
    </source>
</evidence>
<name>A0A6A6AAM0_9PLEO</name>
<organism evidence="1 2">
    <name type="scientific">Dothidotthia symphoricarpi CBS 119687</name>
    <dbReference type="NCBI Taxonomy" id="1392245"/>
    <lineage>
        <taxon>Eukaryota</taxon>
        <taxon>Fungi</taxon>
        <taxon>Dikarya</taxon>
        <taxon>Ascomycota</taxon>
        <taxon>Pezizomycotina</taxon>
        <taxon>Dothideomycetes</taxon>
        <taxon>Pleosporomycetidae</taxon>
        <taxon>Pleosporales</taxon>
        <taxon>Dothidotthiaceae</taxon>
        <taxon>Dothidotthia</taxon>
    </lineage>
</organism>
<dbReference type="EMBL" id="ML977509">
    <property type="protein sequence ID" value="KAF2127928.1"/>
    <property type="molecule type" value="Genomic_DNA"/>
</dbReference>
<dbReference type="OrthoDB" id="10263291at2759"/>
<evidence type="ECO:0000313" key="2">
    <source>
        <dbReference type="Proteomes" id="UP000799771"/>
    </source>
</evidence>